<evidence type="ECO:0000256" key="3">
    <source>
        <dbReference type="ARBA" id="ARBA00022679"/>
    </source>
</evidence>
<dbReference type="OrthoDB" id="5647878at2"/>
<dbReference type="Pfam" id="PF13641">
    <property type="entry name" value="Glyco_tranf_2_3"/>
    <property type="match status" value="1"/>
</dbReference>
<reference evidence="5 7" key="1">
    <citation type="submission" date="2015-11" db="EMBL/GenBank/DDBJ databases">
        <title>Genomic analysis of 38 Legionella species identifies large and diverse effector repertoires.</title>
        <authorList>
            <person name="Burstein D."/>
            <person name="Amaro F."/>
            <person name="Zusman T."/>
            <person name="Lifshitz Z."/>
            <person name="Cohen O."/>
            <person name="Gilbert J.A."/>
            <person name="Pupko T."/>
            <person name="Shuman H.A."/>
            <person name="Segal G."/>
        </authorList>
    </citation>
    <scope>NUCLEOTIDE SEQUENCE [LARGE SCALE GENOMIC DNA]</scope>
    <source>
        <strain evidence="5 7">CDC#1407-AL-14</strain>
    </source>
</reference>
<keyword evidence="7" id="KW-1185">Reference proteome</keyword>
<accession>A0A378I9W2</accession>
<dbReference type="Gene3D" id="3.90.550.10">
    <property type="entry name" value="Spore Coat Polysaccharide Biosynthesis Protein SpsA, Chain A"/>
    <property type="match status" value="1"/>
</dbReference>
<comment type="similarity">
    <text evidence="1">Belongs to the glycosyltransferase 2 family.</text>
</comment>
<evidence type="ECO:0000256" key="1">
    <source>
        <dbReference type="ARBA" id="ARBA00006739"/>
    </source>
</evidence>
<dbReference type="SUPFAM" id="SSF53448">
    <property type="entry name" value="Nucleotide-diphospho-sugar transferases"/>
    <property type="match status" value="1"/>
</dbReference>
<dbReference type="PANTHER" id="PTHR43630">
    <property type="entry name" value="POLY-BETA-1,6-N-ACETYL-D-GLUCOSAMINE SYNTHASE"/>
    <property type="match status" value="1"/>
</dbReference>
<dbReference type="AlphaFoldDB" id="A0A378I9W2"/>
<keyword evidence="2" id="KW-0328">Glycosyltransferase</keyword>
<keyword evidence="4" id="KW-1133">Transmembrane helix</keyword>
<keyword evidence="3 5" id="KW-0808">Transferase</keyword>
<name>A0A378I9W2_9GAMM</name>
<dbReference type="Proteomes" id="UP000255066">
    <property type="component" value="Unassembled WGS sequence"/>
</dbReference>
<evidence type="ECO:0000313" key="6">
    <source>
        <dbReference type="EMBL" id="STX31959.1"/>
    </source>
</evidence>
<dbReference type="InterPro" id="IPR029044">
    <property type="entry name" value="Nucleotide-diphossugar_trans"/>
</dbReference>
<proteinExistence type="inferred from homology"/>
<protein>
    <submittedName>
        <fullName evidence="5">Glycosyl transferase family 2</fullName>
    </submittedName>
    <submittedName>
        <fullName evidence="6">Poly-beta-1,6 N-acetyl-D-glucosamine synthase</fullName>
    </submittedName>
</protein>
<keyword evidence="4" id="KW-0472">Membrane</keyword>
<dbReference type="RefSeq" id="WP_058523935.1">
    <property type="nucleotide sequence ID" value="NZ_CAAAHV010000054.1"/>
</dbReference>
<keyword evidence="4" id="KW-0812">Transmembrane</keyword>
<feature type="transmembrane region" description="Helical" evidence="4">
    <location>
        <begin position="21"/>
        <end position="40"/>
    </location>
</feature>
<organism evidence="6 8">
    <name type="scientific">Legionella birminghamensis</name>
    <dbReference type="NCBI Taxonomy" id="28083"/>
    <lineage>
        <taxon>Bacteria</taxon>
        <taxon>Pseudomonadati</taxon>
        <taxon>Pseudomonadota</taxon>
        <taxon>Gammaproteobacteria</taxon>
        <taxon>Legionellales</taxon>
        <taxon>Legionellaceae</taxon>
        <taxon>Legionella</taxon>
    </lineage>
</organism>
<dbReference type="PANTHER" id="PTHR43630:SF1">
    <property type="entry name" value="POLY-BETA-1,6-N-ACETYL-D-GLUCOSAMINE SYNTHASE"/>
    <property type="match status" value="1"/>
</dbReference>
<dbReference type="EMBL" id="LNXT01000033">
    <property type="protein sequence ID" value="KTC69930.1"/>
    <property type="molecule type" value="Genomic_DNA"/>
</dbReference>
<evidence type="ECO:0000313" key="5">
    <source>
        <dbReference type="EMBL" id="KTC69930.1"/>
    </source>
</evidence>
<dbReference type="GO" id="GO:0016757">
    <property type="term" value="F:glycosyltransferase activity"/>
    <property type="evidence" value="ECO:0007669"/>
    <property type="project" value="UniProtKB-KW"/>
</dbReference>
<sequence length="542" mass="62405">MDWRFIKSIFDLRELIFPLSFRKLFFFLFYALLIGAVVAVESSVGFFDYLIMAVKSNLIPLMAILYGFEPLLTLTSMAFTRYPPKEPEAPVKAADQIDVDIEAEQDPRTAIKNHNKGLAVIIVAHNSEAEIEATLRAYLKIVEPEQIFVIDNGNSELPADNTLSIVKSVSESIHYHWHNRGNKTIAQFVGLLLAFEYSHVLMSDDDVRPPPCFRFTRELLSDSRFKAIFYPIMAISNEEKPSKLVQWQSLEYKQADHYNMFEASSHGALYPHGAIALWDRLSLIKALLRHSTRFIAEDIETGIRSARLGYRHQFDSQYIFPTLVPKTILGPRPNLYAQRVRGWSMGIQTLNLELLWNFLTEWNLHPADVSVLKVSQLYMLYNNWVDWTRLAVMIISASDATYWGKLGAIIAGQQLTTMLWHYVKLRNRPDLQHDFFTLTSMFFYRLLQIGFTNFGLIRLLAIYLPNLQPAKTIEEQLKDGEFTNLQVELPEFLPVKKETRSENKPGFKESIYSFFCCGKSREIKPAPAITVELVEEPVKIEL</sequence>
<reference evidence="6 8" key="2">
    <citation type="submission" date="2018-06" db="EMBL/GenBank/DDBJ databases">
        <authorList>
            <consortium name="Pathogen Informatics"/>
            <person name="Doyle S."/>
        </authorList>
    </citation>
    <scope>NUCLEOTIDE SEQUENCE [LARGE SCALE GENOMIC DNA]</scope>
    <source>
        <strain evidence="6 8">NCTC12437</strain>
    </source>
</reference>
<dbReference type="Proteomes" id="UP000054735">
    <property type="component" value="Unassembled WGS sequence"/>
</dbReference>
<evidence type="ECO:0000256" key="4">
    <source>
        <dbReference type="SAM" id="Phobius"/>
    </source>
</evidence>
<evidence type="ECO:0000256" key="2">
    <source>
        <dbReference type="ARBA" id="ARBA00022676"/>
    </source>
</evidence>
<dbReference type="STRING" id="28083.Lbir_1911"/>
<evidence type="ECO:0000313" key="7">
    <source>
        <dbReference type="Proteomes" id="UP000054735"/>
    </source>
</evidence>
<gene>
    <name evidence="5" type="ORF">Lbir_1911</name>
    <name evidence="6" type="ORF">NCTC12437_01734</name>
</gene>
<evidence type="ECO:0000313" key="8">
    <source>
        <dbReference type="Proteomes" id="UP000255066"/>
    </source>
</evidence>
<dbReference type="EMBL" id="UGNW01000001">
    <property type="protein sequence ID" value="STX31959.1"/>
    <property type="molecule type" value="Genomic_DNA"/>
</dbReference>